<evidence type="ECO:0000313" key="3">
    <source>
        <dbReference type="Proteomes" id="UP001595075"/>
    </source>
</evidence>
<comment type="caution">
    <text evidence="2">The sequence shown here is derived from an EMBL/GenBank/DDBJ whole genome shotgun (WGS) entry which is preliminary data.</text>
</comment>
<accession>A0ABR4BPR9</accession>
<dbReference type="InterPro" id="IPR036047">
    <property type="entry name" value="F-box-like_dom_sf"/>
</dbReference>
<protein>
    <recommendedName>
        <fullName evidence="1">F-box domain-containing protein</fullName>
    </recommendedName>
</protein>
<dbReference type="InterPro" id="IPR001810">
    <property type="entry name" value="F-box_dom"/>
</dbReference>
<dbReference type="EMBL" id="JAZHXI010000026">
    <property type="protein sequence ID" value="KAL2059774.1"/>
    <property type="molecule type" value="Genomic_DNA"/>
</dbReference>
<dbReference type="SMART" id="SM00256">
    <property type="entry name" value="FBOX"/>
    <property type="match status" value="1"/>
</dbReference>
<keyword evidence="3" id="KW-1185">Reference proteome</keyword>
<evidence type="ECO:0000313" key="2">
    <source>
        <dbReference type="EMBL" id="KAL2059774.1"/>
    </source>
</evidence>
<dbReference type="PROSITE" id="PS50181">
    <property type="entry name" value="FBOX"/>
    <property type="match status" value="1"/>
</dbReference>
<dbReference type="Proteomes" id="UP001595075">
    <property type="component" value="Unassembled WGS sequence"/>
</dbReference>
<dbReference type="SUPFAM" id="SSF81383">
    <property type="entry name" value="F-box domain"/>
    <property type="match status" value="1"/>
</dbReference>
<gene>
    <name evidence="2" type="ORF">VTL71DRAFT_10158</name>
</gene>
<sequence length="217" mass="24900">MSAPKRGLKLSKAKLVGFKQPRQDHLSELPNDLLFVIFSYLSSWDILLIIRTSRRLREFFHKNAAFICTSILRTQPHVAKYSTEPVPLFYVLQPNPPHIIKASAEKGRKIEIDILSRMEALQRWTNPAPKIAMKRSEEDCANILNRVKAALPPGSHTSKAIGLGMTTLGNREDGEPKYLASKDLLFTLSESEERKTFNEEPKTFRVFWRIDLKRGKR</sequence>
<dbReference type="Gene3D" id="1.20.1280.50">
    <property type="match status" value="1"/>
</dbReference>
<proteinExistence type="predicted"/>
<organism evidence="2 3">
    <name type="scientific">Oculimacula yallundae</name>
    <dbReference type="NCBI Taxonomy" id="86028"/>
    <lineage>
        <taxon>Eukaryota</taxon>
        <taxon>Fungi</taxon>
        <taxon>Dikarya</taxon>
        <taxon>Ascomycota</taxon>
        <taxon>Pezizomycotina</taxon>
        <taxon>Leotiomycetes</taxon>
        <taxon>Helotiales</taxon>
        <taxon>Ploettnerulaceae</taxon>
        <taxon>Oculimacula</taxon>
    </lineage>
</organism>
<feature type="domain" description="F-box" evidence="1">
    <location>
        <begin position="23"/>
        <end position="69"/>
    </location>
</feature>
<dbReference type="Pfam" id="PF12937">
    <property type="entry name" value="F-box-like"/>
    <property type="match status" value="1"/>
</dbReference>
<dbReference type="CDD" id="cd09917">
    <property type="entry name" value="F-box_SF"/>
    <property type="match status" value="1"/>
</dbReference>
<reference evidence="2 3" key="1">
    <citation type="journal article" date="2024" name="Commun. Biol.">
        <title>Comparative genomic analysis of thermophilic fungi reveals convergent evolutionary adaptations and gene losses.</title>
        <authorList>
            <person name="Steindorff A.S."/>
            <person name="Aguilar-Pontes M.V."/>
            <person name="Robinson A.J."/>
            <person name="Andreopoulos B."/>
            <person name="LaButti K."/>
            <person name="Kuo A."/>
            <person name="Mondo S."/>
            <person name="Riley R."/>
            <person name="Otillar R."/>
            <person name="Haridas S."/>
            <person name="Lipzen A."/>
            <person name="Grimwood J."/>
            <person name="Schmutz J."/>
            <person name="Clum A."/>
            <person name="Reid I.D."/>
            <person name="Moisan M.C."/>
            <person name="Butler G."/>
            <person name="Nguyen T.T.M."/>
            <person name="Dewar K."/>
            <person name="Conant G."/>
            <person name="Drula E."/>
            <person name="Henrissat B."/>
            <person name="Hansel C."/>
            <person name="Singer S."/>
            <person name="Hutchinson M.I."/>
            <person name="de Vries R.P."/>
            <person name="Natvig D.O."/>
            <person name="Powell A.J."/>
            <person name="Tsang A."/>
            <person name="Grigoriev I.V."/>
        </authorList>
    </citation>
    <scope>NUCLEOTIDE SEQUENCE [LARGE SCALE GENOMIC DNA]</scope>
    <source>
        <strain evidence="2 3">CBS 494.80</strain>
    </source>
</reference>
<name>A0ABR4BPR9_9HELO</name>
<evidence type="ECO:0000259" key="1">
    <source>
        <dbReference type="PROSITE" id="PS50181"/>
    </source>
</evidence>